<dbReference type="Proteomes" id="UP000085678">
    <property type="component" value="Unplaced"/>
</dbReference>
<protein>
    <submittedName>
        <fullName evidence="3">Uncharacterized protein LOC106152616</fullName>
    </submittedName>
</protein>
<evidence type="ECO:0000256" key="1">
    <source>
        <dbReference type="SAM" id="SignalP"/>
    </source>
</evidence>
<accession>A0A1S3H6X0</accession>
<reference evidence="3" key="1">
    <citation type="submission" date="2025-08" db="UniProtKB">
        <authorList>
            <consortium name="RefSeq"/>
        </authorList>
    </citation>
    <scope>IDENTIFICATION</scope>
    <source>
        <tissue evidence="3">Gonads</tissue>
    </source>
</reference>
<dbReference type="RefSeq" id="XP_013381727.1">
    <property type="nucleotide sequence ID" value="XM_013526273.1"/>
</dbReference>
<name>A0A1S3H6X0_LINAN</name>
<dbReference type="GeneID" id="106152616"/>
<feature type="chain" id="PRO_5010189751" evidence="1">
    <location>
        <begin position="25"/>
        <end position="278"/>
    </location>
</feature>
<dbReference type="InParanoid" id="A0A1S3H6X0"/>
<dbReference type="KEGG" id="lak:106152616"/>
<proteinExistence type="predicted"/>
<keyword evidence="1" id="KW-0732">Signal</keyword>
<evidence type="ECO:0000313" key="2">
    <source>
        <dbReference type="Proteomes" id="UP000085678"/>
    </source>
</evidence>
<gene>
    <name evidence="3" type="primary">LOC106152616</name>
</gene>
<evidence type="ECO:0000313" key="3">
    <source>
        <dbReference type="RefSeq" id="XP_013381727.1"/>
    </source>
</evidence>
<feature type="signal peptide" evidence="1">
    <location>
        <begin position="1"/>
        <end position="24"/>
    </location>
</feature>
<dbReference type="AlphaFoldDB" id="A0A1S3H6X0"/>
<organism evidence="2 3">
    <name type="scientific">Lingula anatina</name>
    <name type="common">Brachiopod</name>
    <name type="synonym">Lingula unguis</name>
    <dbReference type="NCBI Taxonomy" id="7574"/>
    <lineage>
        <taxon>Eukaryota</taxon>
        <taxon>Metazoa</taxon>
        <taxon>Spiralia</taxon>
        <taxon>Lophotrochozoa</taxon>
        <taxon>Brachiopoda</taxon>
        <taxon>Linguliformea</taxon>
        <taxon>Lingulata</taxon>
        <taxon>Lingulida</taxon>
        <taxon>Linguloidea</taxon>
        <taxon>Lingulidae</taxon>
        <taxon>Lingula</taxon>
    </lineage>
</organism>
<sequence>MRKMFGSSLILHLSALLTLHLVEGGESSPTPPPPVIAPECPFFKAQNPKILGSKFKVDFSLVTKAINSSRTFKDELFHSHDVIQGKVVDYRTGNVTVGAKGTCLTCDATCSSCDVTLAIGGYVEPGVTQYILPQHYYDVDLICVVKHNVPALTYRALPARITLATTCDFSHVRPNSEYIFTGRVTTLSPKLNFELKYAYKMFDEKVELLRQLCGFRSPEISPTLADYNQCSTYGTDPDMPCQAVGAASISRIAYIASVFPITFTLYTFSYSSINCRFI</sequence>
<keyword evidence="2" id="KW-1185">Reference proteome</keyword>